<dbReference type="InterPro" id="IPR042095">
    <property type="entry name" value="SUMF_sf"/>
</dbReference>
<keyword evidence="4" id="KW-1185">Reference proteome</keyword>
<organism evidence="3 4">
    <name type="scientific">Planctomyces bekefii</name>
    <dbReference type="NCBI Taxonomy" id="1653850"/>
    <lineage>
        <taxon>Bacteria</taxon>
        <taxon>Pseudomonadati</taxon>
        <taxon>Planctomycetota</taxon>
        <taxon>Planctomycetia</taxon>
        <taxon>Planctomycetales</taxon>
        <taxon>Planctomycetaceae</taxon>
        <taxon>Planctomyces</taxon>
    </lineage>
</organism>
<keyword evidence="2" id="KW-0812">Transmembrane</keyword>
<keyword evidence="2" id="KW-0472">Membrane</keyword>
<feature type="transmembrane region" description="Helical" evidence="2">
    <location>
        <begin position="247"/>
        <end position="264"/>
    </location>
</feature>
<reference evidence="3 4" key="1">
    <citation type="submission" date="2019-08" db="EMBL/GenBank/DDBJ databases">
        <title>100 year-old enigma solved: identification of Planctomyces bekefii, the type genus and species of the phylum Planctomycetes.</title>
        <authorList>
            <person name="Svetlana D.N."/>
            <person name="Overmann J."/>
        </authorList>
    </citation>
    <scope>NUCLEOTIDE SEQUENCE [LARGE SCALE GENOMIC DNA]</scope>
    <source>
        <strain evidence="3">Phe10_nw2017</strain>
    </source>
</reference>
<dbReference type="AlphaFoldDB" id="A0A5C6M4Z3"/>
<dbReference type="Proteomes" id="UP000321083">
    <property type="component" value="Unassembled WGS sequence"/>
</dbReference>
<name>A0A5C6M4Z3_9PLAN</name>
<gene>
    <name evidence="3" type="ORF">E3A20_12020</name>
</gene>
<evidence type="ECO:0000313" key="4">
    <source>
        <dbReference type="Proteomes" id="UP000321083"/>
    </source>
</evidence>
<comment type="caution">
    <text evidence="3">The sequence shown here is derived from an EMBL/GenBank/DDBJ whole genome shotgun (WGS) entry which is preliminary data.</text>
</comment>
<feature type="region of interest" description="Disordered" evidence="1">
    <location>
        <begin position="275"/>
        <end position="302"/>
    </location>
</feature>
<proteinExistence type="predicted"/>
<reference evidence="3 4" key="2">
    <citation type="submission" date="2019-08" db="EMBL/GenBank/DDBJ databases">
        <authorList>
            <person name="Henke P."/>
        </authorList>
    </citation>
    <scope>NUCLEOTIDE SEQUENCE [LARGE SCALE GENOMIC DNA]</scope>
    <source>
        <strain evidence="3">Phe10_nw2017</strain>
    </source>
</reference>
<dbReference type="EMBL" id="SRHE01000210">
    <property type="protein sequence ID" value="TWW09668.1"/>
    <property type="molecule type" value="Genomic_DNA"/>
</dbReference>
<keyword evidence="2" id="KW-1133">Transmembrane helix</keyword>
<dbReference type="SUPFAM" id="SSF56436">
    <property type="entry name" value="C-type lectin-like"/>
    <property type="match status" value="1"/>
</dbReference>
<evidence type="ECO:0008006" key="5">
    <source>
        <dbReference type="Google" id="ProtNLM"/>
    </source>
</evidence>
<protein>
    <recommendedName>
        <fullName evidence="5">Sulfatase-modifying factor enzyme domain-containing protein</fullName>
    </recommendedName>
</protein>
<evidence type="ECO:0000256" key="2">
    <source>
        <dbReference type="SAM" id="Phobius"/>
    </source>
</evidence>
<dbReference type="Gene3D" id="3.90.1580.10">
    <property type="entry name" value="paralog of FGE (formylglycine-generating enzyme)"/>
    <property type="match status" value="1"/>
</dbReference>
<evidence type="ECO:0000256" key="1">
    <source>
        <dbReference type="SAM" id="MobiDB-lite"/>
    </source>
</evidence>
<evidence type="ECO:0000313" key="3">
    <source>
        <dbReference type="EMBL" id="TWW09668.1"/>
    </source>
</evidence>
<sequence>MRLICSSCSAVVDLASLEPGGEMLCPCCDSISVFEVEETPQESLLRVAAEEMDGRMLEDPAFPISSVFAAIGAEYSTNVRPPAWAATVEQAADLNATAAAESSLSEPAVGQPEDGGGLFAETAPQRRKELDPALVNGLLLKARNLHARCQFQEASQLLRTMSEGRKSAEVTSISVQSLYLANLQAAAREAFARAQRGEADLAGCPELGRYFDALKSYGLSDTDLEDRIWRLQRSRTRVKSPAGSSRLVAVILLLGLLVGMLSLLKAGMTVPAGLQPPGAGQKSAEARDTTNADKTSGDPGRFSEALTAAAAGNFNQAGELLKRTGDQERGSLAESLDGACRERVRELTAAGTAEGREEAIRQLAGMQGVLKATDPGSLDLRVRRVRCQSLQLMADLMSQTGNYAGAFDALTAAAQLTPDLPGQEQLATAIADRMVSQLENGSGGLTAELVIPELDAGAGYGLPAEMQASLKGRAESELLKRAISAARSGKPGELKLSLEGFQSLQRRGGLDRQLRDVQDQFAGALLEQFDSALAAGDSEGAWLRLAAAVELGADPGKLANAQGRMVAVLGRGVLEAVQRQDAAAAAVGCERLRGLLGKLPFSLEQALCRMSREDLQYLPSDIRAGLLQTENSIGMTLSLLTPGTLQMGAEDAPQSERVKSWSALPTHKVELSEACYLGATEVTVKQYHEVLQLRARTGEAFPENHPYVSASWFMAAEFCRRLTALPGELAAGASLSTANGSGVGVWMSCGYCGCLLLR</sequence>
<accession>A0A5C6M4Z3</accession>
<dbReference type="InterPro" id="IPR016187">
    <property type="entry name" value="CTDL_fold"/>
</dbReference>